<evidence type="ECO:0000256" key="1">
    <source>
        <dbReference type="ARBA" id="ARBA00004173"/>
    </source>
</evidence>
<organism evidence="8">
    <name type="scientific">Spathaspora passalidarum (strain NRRL Y-27907 / 11-Y1)</name>
    <dbReference type="NCBI Taxonomy" id="619300"/>
    <lineage>
        <taxon>Eukaryota</taxon>
        <taxon>Fungi</taxon>
        <taxon>Dikarya</taxon>
        <taxon>Ascomycota</taxon>
        <taxon>Saccharomycotina</taxon>
        <taxon>Pichiomycetes</taxon>
        <taxon>Debaryomycetaceae</taxon>
        <taxon>Spathaspora</taxon>
    </lineage>
</organism>
<dbReference type="GO" id="GO:0033617">
    <property type="term" value="P:mitochondrial respiratory chain complex IV assembly"/>
    <property type="evidence" value="ECO:0007669"/>
    <property type="project" value="TreeGrafter"/>
</dbReference>
<sequence length="216" mass="24998">MKLLTTEEKEAHTSHVIAEGTKGLVYGALVSAGIFTYLKKRHPIKYARFNPSIKTCIFIMPTISIAAFWADQGSWEFDQKMHQSDYHEAKMMEEYREWNRLSLANKIFTVLSNNKYQIIIGAWAASMYGSWVFVNRDKIMSTTQKAVQARMYAQGITVILLLSTILLAMKEQEIESAKPPPIPRWKRIIMEKEAEEKQILREYEEKKKQEEAASNV</sequence>
<dbReference type="RefSeq" id="XP_007376928.1">
    <property type="nucleotide sequence ID" value="XM_007376866.1"/>
</dbReference>
<feature type="transmembrane region" description="Helical" evidence="5">
    <location>
        <begin position="23"/>
        <end position="39"/>
    </location>
</feature>
<dbReference type="Proteomes" id="UP000000709">
    <property type="component" value="Unassembled WGS sequence"/>
</dbReference>
<dbReference type="PROSITE" id="PS51503">
    <property type="entry name" value="HIG1"/>
    <property type="match status" value="1"/>
</dbReference>
<dbReference type="HOGENOM" id="CLU_079101_3_0_1"/>
<evidence type="ECO:0000313" key="7">
    <source>
        <dbReference type="EMBL" id="EGW30895.1"/>
    </source>
</evidence>
<dbReference type="eggNOG" id="ENOG502QT50">
    <property type="taxonomic scope" value="Eukaryota"/>
</dbReference>
<evidence type="ECO:0000256" key="5">
    <source>
        <dbReference type="SAM" id="Phobius"/>
    </source>
</evidence>
<dbReference type="KEGG" id="spaa:SPAPADRAFT_62804"/>
<accession>G3ATD2</accession>
<evidence type="ECO:0000256" key="4">
    <source>
        <dbReference type="ARBA" id="ARBA00023136"/>
    </source>
</evidence>
<comment type="subcellular location">
    <subcellularLocation>
        <location evidence="1">Mitochondrion</location>
    </subcellularLocation>
</comment>
<keyword evidence="2 5" id="KW-0812">Transmembrane</keyword>
<dbReference type="EMBL" id="GL996504">
    <property type="protein sequence ID" value="EGW30895.1"/>
    <property type="molecule type" value="Genomic_DNA"/>
</dbReference>
<dbReference type="STRING" id="619300.G3ATD2"/>
<evidence type="ECO:0000313" key="8">
    <source>
        <dbReference type="Proteomes" id="UP000000709"/>
    </source>
</evidence>
<dbReference type="PANTHER" id="PTHR28018">
    <property type="entry name" value="RESPIRATORY SUPERCOMPLEX FACTOR 2, MITOCHONDRIAL"/>
    <property type="match status" value="1"/>
</dbReference>
<reference evidence="7 8" key="1">
    <citation type="journal article" date="2011" name="Proc. Natl. Acad. Sci. U.S.A.">
        <title>Comparative genomics of xylose-fermenting fungi for enhanced biofuel production.</title>
        <authorList>
            <person name="Wohlbach D.J."/>
            <person name="Kuo A."/>
            <person name="Sato T.K."/>
            <person name="Potts K.M."/>
            <person name="Salamov A.A."/>
            <person name="LaButti K.M."/>
            <person name="Sun H."/>
            <person name="Clum A."/>
            <person name="Pangilinan J.L."/>
            <person name="Lindquist E.A."/>
            <person name="Lucas S."/>
            <person name="Lapidus A."/>
            <person name="Jin M."/>
            <person name="Gunawan C."/>
            <person name="Balan V."/>
            <person name="Dale B.E."/>
            <person name="Jeffries T.W."/>
            <person name="Zinkel R."/>
            <person name="Barry K.W."/>
            <person name="Grigoriev I.V."/>
            <person name="Gasch A.P."/>
        </authorList>
    </citation>
    <scope>NUCLEOTIDE SEQUENCE [LARGE SCALE GENOMIC DNA]</scope>
    <source>
        <strain evidence="8">NRRL Y-27907 / 11-Y1</strain>
    </source>
</reference>
<dbReference type="OMA" id="LWMDMVE"/>
<gene>
    <name evidence="7" type="ORF">SPAPADRAFT_62804</name>
</gene>
<dbReference type="GeneID" id="18874471"/>
<feature type="transmembrane region" description="Helical" evidence="5">
    <location>
        <begin position="147"/>
        <end position="169"/>
    </location>
</feature>
<dbReference type="OrthoDB" id="1915122at2759"/>
<evidence type="ECO:0000256" key="2">
    <source>
        <dbReference type="ARBA" id="ARBA00022692"/>
    </source>
</evidence>
<dbReference type="InterPro" id="IPR040153">
    <property type="entry name" value="Rcf2"/>
</dbReference>
<dbReference type="InParanoid" id="G3ATD2"/>
<dbReference type="FunCoup" id="G3ATD2">
    <property type="interactions" value="65"/>
</dbReference>
<dbReference type="PANTHER" id="PTHR28018:SF3">
    <property type="entry name" value="RESPIRATORY SUPERCOMPLEX FACTOR 2, MITOCHONDRIAL"/>
    <property type="match status" value="1"/>
</dbReference>
<keyword evidence="4 5" id="KW-0472">Membrane</keyword>
<feature type="transmembrane region" description="Helical" evidence="5">
    <location>
        <begin position="51"/>
        <end position="70"/>
    </location>
</feature>
<feature type="transmembrane region" description="Helical" evidence="5">
    <location>
        <begin position="116"/>
        <end position="135"/>
    </location>
</feature>
<dbReference type="Pfam" id="PF04588">
    <property type="entry name" value="HIG_1_N"/>
    <property type="match status" value="1"/>
</dbReference>
<evidence type="ECO:0000259" key="6">
    <source>
        <dbReference type="PROSITE" id="PS51503"/>
    </source>
</evidence>
<dbReference type="InterPro" id="IPR007667">
    <property type="entry name" value="Hypoxia_induced_domain"/>
</dbReference>
<keyword evidence="3 5" id="KW-1133">Transmembrane helix</keyword>
<dbReference type="GO" id="GO:0005739">
    <property type="term" value="C:mitochondrion"/>
    <property type="evidence" value="ECO:0007669"/>
    <property type="project" value="UniProtKB-SubCell"/>
</dbReference>
<keyword evidence="8" id="KW-1185">Reference proteome</keyword>
<name>G3ATD2_SPAPN</name>
<feature type="domain" description="HIG1" evidence="6">
    <location>
        <begin position="88"/>
        <end position="179"/>
    </location>
</feature>
<proteinExistence type="predicted"/>
<protein>
    <recommendedName>
        <fullName evidence="6">HIG1 domain-containing protein</fullName>
    </recommendedName>
</protein>
<evidence type="ECO:0000256" key="3">
    <source>
        <dbReference type="ARBA" id="ARBA00022989"/>
    </source>
</evidence>
<dbReference type="AlphaFoldDB" id="G3ATD2"/>